<dbReference type="STRING" id="1095778.SAMN04489842_2943"/>
<dbReference type="PRINTS" id="PR00723">
    <property type="entry name" value="SUBTILISIN"/>
</dbReference>
<dbReference type="Pfam" id="PF00082">
    <property type="entry name" value="Peptidase_S8"/>
    <property type="match status" value="1"/>
</dbReference>
<dbReference type="Proteomes" id="UP000198848">
    <property type="component" value="Unassembled WGS sequence"/>
</dbReference>
<evidence type="ECO:0000256" key="2">
    <source>
        <dbReference type="ARBA" id="ARBA00022670"/>
    </source>
</evidence>
<dbReference type="InterPro" id="IPR000209">
    <property type="entry name" value="Peptidase_S8/S53_dom"/>
</dbReference>
<dbReference type="InterPro" id="IPR015500">
    <property type="entry name" value="Peptidase_S8_subtilisin-rel"/>
</dbReference>
<dbReference type="PANTHER" id="PTHR43806:SF11">
    <property type="entry name" value="CEREVISIN-RELATED"/>
    <property type="match status" value="1"/>
</dbReference>
<evidence type="ECO:0000256" key="3">
    <source>
        <dbReference type="ARBA" id="ARBA00022801"/>
    </source>
</evidence>
<feature type="active site" description="Charge relay system" evidence="5 6">
    <location>
        <position position="173"/>
    </location>
</feature>
<evidence type="ECO:0000259" key="8">
    <source>
        <dbReference type="Pfam" id="PF00082"/>
    </source>
</evidence>
<dbReference type="PROSITE" id="PS00138">
    <property type="entry name" value="SUBTILASE_SER"/>
    <property type="match status" value="1"/>
</dbReference>
<dbReference type="SUPFAM" id="SSF52743">
    <property type="entry name" value="Subtilisin-like"/>
    <property type="match status" value="1"/>
</dbReference>
<accession>A0A1H1HQQ2</accession>
<evidence type="ECO:0000256" key="4">
    <source>
        <dbReference type="ARBA" id="ARBA00022825"/>
    </source>
</evidence>
<dbReference type="InterPro" id="IPR036852">
    <property type="entry name" value="Peptidase_S8/S53_dom_sf"/>
</dbReference>
<dbReference type="PROSITE" id="PS51257">
    <property type="entry name" value="PROKAR_LIPOPROTEIN"/>
    <property type="match status" value="1"/>
</dbReference>
<dbReference type="AlphaFoldDB" id="A0A1H1HQQ2"/>
<keyword evidence="10" id="KW-1185">Reference proteome</keyword>
<evidence type="ECO:0000256" key="5">
    <source>
        <dbReference type="PIRSR" id="PIRSR615500-1"/>
    </source>
</evidence>
<sequence length="430" mass="45568">MRHDTTSRRSVLKTIGAAGVGIACVGTVSGADRDRYLVTGDNDRNRLETSEFTVHTEFSDANVYLVEGPEGSSEELRSIDGVQGVTPDLSYSVDVPDLGPADDESGSEADQWDNELVDSFAANEYATGEGTQVGIIDTGVAYGHPDLGNLNTDLSRAFVDGEELDDADDVHYHGTHVAGIAGATGEEYVAGIAPETELVSLRVFPSEGPLLASVSDTFLALEYAAENGLDVVNMSIGSPPYPAWENADAARDGFRVAREQMLRSVVQRGTTVVVAAGNEATNIQRGNECRTVENEDGEEEEVCARWFQLWGSLQHSISVSATTAEDELASFSNYGVPHVDVGAPGANVLSTLDPDNEALPGAEYANLSGTSMASPQVAGLTALVAELAPDQHPNQDERAIKHGADLVEGESDPEFGAGRINALETVERLR</sequence>
<proteinExistence type="inferred from homology"/>
<dbReference type="GO" id="GO:0004252">
    <property type="term" value="F:serine-type endopeptidase activity"/>
    <property type="evidence" value="ECO:0007669"/>
    <property type="project" value="UniProtKB-UniRule"/>
</dbReference>
<evidence type="ECO:0000313" key="10">
    <source>
        <dbReference type="Proteomes" id="UP000198848"/>
    </source>
</evidence>
<dbReference type="PROSITE" id="PS51318">
    <property type="entry name" value="TAT"/>
    <property type="match status" value="1"/>
</dbReference>
<dbReference type="GO" id="GO:0006508">
    <property type="term" value="P:proteolysis"/>
    <property type="evidence" value="ECO:0007669"/>
    <property type="project" value="UniProtKB-KW"/>
</dbReference>
<reference evidence="10" key="1">
    <citation type="submission" date="2016-10" db="EMBL/GenBank/DDBJ databases">
        <authorList>
            <person name="Varghese N."/>
            <person name="Submissions S."/>
        </authorList>
    </citation>
    <scope>NUCLEOTIDE SEQUENCE [LARGE SCALE GENOMIC DNA]</scope>
    <source>
        <strain evidence="10">DSM 24767</strain>
    </source>
</reference>
<dbReference type="PROSITE" id="PS00137">
    <property type="entry name" value="SUBTILASE_HIS"/>
    <property type="match status" value="1"/>
</dbReference>
<name>A0A1H1HQQ2_NATTX</name>
<dbReference type="OrthoDB" id="341609at2157"/>
<dbReference type="Gene3D" id="3.40.50.200">
    <property type="entry name" value="Peptidase S8/S53 domain"/>
    <property type="match status" value="1"/>
</dbReference>
<evidence type="ECO:0000256" key="6">
    <source>
        <dbReference type="PROSITE-ProRule" id="PRU01240"/>
    </source>
</evidence>
<dbReference type="EMBL" id="FNLC01000003">
    <property type="protein sequence ID" value="SDR27448.1"/>
    <property type="molecule type" value="Genomic_DNA"/>
</dbReference>
<feature type="active site" description="Charge relay system" evidence="5 6">
    <location>
        <position position="371"/>
    </location>
</feature>
<evidence type="ECO:0000256" key="1">
    <source>
        <dbReference type="ARBA" id="ARBA00011073"/>
    </source>
</evidence>
<evidence type="ECO:0000256" key="7">
    <source>
        <dbReference type="RuleBase" id="RU003355"/>
    </source>
</evidence>
<comment type="similarity">
    <text evidence="1 6 7">Belongs to the peptidase S8 family.</text>
</comment>
<keyword evidence="3 6" id="KW-0378">Hydrolase</keyword>
<protein>
    <submittedName>
        <fullName evidence="9">Serine protease, subtilisin family</fullName>
    </submittedName>
</protein>
<dbReference type="InterPro" id="IPR022398">
    <property type="entry name" value="Peptidase_S8_His-AS"/>
</dbReference>
<dbReference type="InterPro" id="IPR023828">
    <property type="entry name" value="Peptidase_S8_Ser-AS"/>
</dbReference>
<dbReference type="PROSITE" id="PS51892">
    <property type="entry name" value="SUBTILASE"/>
    <property type="match status" value="1"/>
</dbReference>
<gene>
    <name evidence="9" type="ORF">SAMN04489842_2943</name>
</gene>
<dbReference type="InterPro" id="IPR023827">
    <property type="entry name" value="Peptidase_S8_Asp-AS"/>
</dbReference>
<evidence type="ECO:0000313" key="9">
    <source>
        <dbReference type="EMBL" id="SDR27448.1"/>
    </source>
</evidence>
<feature type="active site" description="Charge relay system" evidence="5 6">
    <location>
        <position position="137"/>
    </location>
</feature>
<dbReference type="PROSITE" id="PS00136">
    <property type="entry name" value="SUBTILASE_ASP"/>
    <property type="match status" value="1"/>
</dbReference>
<feature type="domain" description="Peptidase S8/S53" evidence="8">
    <location>
        <begin position="128"/>
        <end position="418"/>
    </location>
</feature>
<dbReference type="PANTHER" id="PTHR43806">
    <property type="entry name" value="PEPTIDASE S8"/>
    <property type="match status" value="1"/>
</dbReference>
<organism evidence="9 10">
    <name type="scientific">Natronobacterium texcoconense</name>
    <dbReference type="NCBI Taxonomy" id="1095778"/>
    <lineage>
        <taxon>Archaea</taxon>
        <taxon>Methanobacteriati</taxon>
        <taxon>Methanobacteriota</taxon>
        <taxon>Stenosarchaea group</taxon>
        <taxon>Halobacteria</taxon>
        <taxon>Halobacteriales</taxon>
        <taxon>Natrialbaceae</taxon>
        <taxon>Natronobacterium</taxon>
    </lineage>
</organism>
<keyword evidence="4 6" id="KW-0720">Serine protease</keyword>
<dbReference type="RefSeq" id="WP_090383320.1">
    <property type="nucleotide sequence ID" value="NZ_FNLC01000003.1"/>
</dbReference>
<keyword evidence="2 6" id="KW-0645">Protease</keyword>
<dbReference type="InterPro" id="IPR006311">
    <property type="entry name" value="TAT_signal"/>
</dbReference>
<dbReference type="InterPro" id="IPR050131">
    <property type="entry name" value="Peptidase_S8_subtilisin-like"/>
</dbReference>